<comment type="caution">
    <text evidence="2">The sequence shown here is derived from an EMBL/GenBank/DDBJ whole genome shotgun (WGS) entry which is preliminary data.</text>
</comment>
<dbReference type="Gene3D" id="3.40.50.150">
    <property type="entry name" value="Vaccinia Virus protein VP39"/>
    <property type="match status" value="1"/>
</dbReference>
<dbReference type="AlphaFoldDB" id="A0A8H2ZQL0"/>
<feature type="region of interest" description="Disordered" evidence="1">
    <location>
        <begin position="1"/>
        <end position="34"/>
    </location>
</feature>
<dbReference type="InterPro" id="IPR029063">
    <property type="entry name" value="SAM-dependent_MTases_sf"/>
</dbReference>
<dbReference type="PANTHER" id="PTHR43591:SF31">
    <property type="entry name" value="LAEA-LIKE, PUTATIVE (AFU_ORTHOLOGUE AFUA_8G01930)-RELATED"/>
    <property type="match status" value="1"/>
</dbReference>
<dbReference type="PANTHER" id="PTHR43591">
    <property type="entry name" value="METHYLTRANSFERASE"/>
    <property type="match status" value="1"/>
</dbReference>
<keyword evidence="3" id="KW-1185">Reference proteome</keyword>
<feature type="compositionally biased region" description="Low complexity" evidence="1">
    <location>
        <begin position="12"/>
        <end position="34"/>
    </location>
</feature>
<dbReference type="SUPFAM" id="SSF53335">
    <property type="entry name" value="S-adenosyl-L-methionine-dependent methyltransferases"/>
    <property type="match status" value="1"/>
</dbReference>
<dbReference type="EMBL" id="CAJHIA010000016">
    <property type="protein sequence ID" value="CAD6445540.1"/>
    <property type="molecule type" value="Genomic_DNA"/>
</dbReference>
<reference evidence="2" key="1">
    <citation type="submission" date="2020-10" db="EMBL/GenBank/DDBJ databases">
        <authorList>
            <person name="Kusch S."/>
        </authorList>
    </citation>
    <scope>NUCLEOTIDE SEQUENCE</scope>
    <source>
        <strain evidence="2">SwB9</strain>
    </source>
</reference>
<gene>
    <name evidence="2" type="ORF">SCLTRI_LOCUS5331</name>
</gene>
<dbReference type="CDD" id="cd02440">
    <property type="entry name" value="AdoMet_MTases"/>
    <property type="match status" value="1"/>
</dbReference>
<accession>A0A8H2ZQL0</accession>
<name>A0A8H2ZQL0_9HELO</name>
<evidence type="ECO:0000313" key="2">
    <source>
        <dbReference type="EMBL" id="CAD6445540.1"/>
    </source>
</evidence>
<dbReference type="GO" id="GO:0008168">
    <property type="term" value="F:methyltransferase activity"/>
    <property type="evidence" value="ECO:0007669"/>
    <property type="project" value="TreeGrafter"/>
</dbReference>
<evidence type="ECO:0000313" key="3">
    <source>
        <dbReference type="Proteomes" id="UP000624404"/>
    </source>
</evidence>
<organism evidence="2 3">
    <name type="scientific">Sclerotinia trifoliorum</name>
    <dbReference type="NCBI Taxonomy" id="28548"/>
    <lineage>
        <taxon>Eukaryota</taxon>
        <taxon>Fungi</taxon>
        <taxon>Dikarya</taxon>
        <taxon>Ascomycota</taxon>
        <taxon>Pezizomycotina</taxon>
        <taxon>Leotiomycetes</taxon>
        <taxon>Helotiales</taxon>
        <taxon>Sclerotiniaceae</taxon>
        <taxon>Sclerotinia</taxon>
    </lineage>
</organism>
<proteinExistence type="predicted"/>
<sequence>MASPPPPGSLSATAAEPTPTAVAAPAPASAPVPVNLEADDVEALLDDGDSALGSEPGSSTTSLASSITRYRIENGRTYHAYKDGKYAYPNDDMEQERLDLQHHLCTITLNGRLFTAPIDADKLERVLDVGCGTGIWTTDFADEYPQATVLGIDLSPIQPMFVPPNAVFQVDDLEEEWNFADGDKFDFIHTRMMTGGIQDWDRFFEQAFENLKPGGYIEVIDILLPPTSADGTLKPNSPLLKWANLLLKGSILAGRNLDSALTYTEKLSKVGFQGINETIHKWPGNRWPKDPKAKELGMWHLENMSSGLMGISLALFTRVLGWSVEELEVFLVDVRKDMKDTSIHAYWPIHVIYAHRPLHA</sequence>
<dbReference type="OrthoDB" id="2013972at2759"/>
<dbReference type="Pfam" id="PF13489">
    <property type="entry name" value="Methyltransf_23"/>
    <property type="match status" value="1"/>
</dbReference>
<protein>
    <submittedName>
        <fullName evidence="2">9bfd4a76-8997-4b5b-a6cd-fcf1a4e3ad20</fullName>
    </submittedName>
</protein>
<dbReference type="Proteomes" id="UP000624404">
    <property type="component" value="Unassembled WGS sequence"/>
</dbReference>
<evidence type="ECO:0000256" key="1">
    <source>
        <dbReference type="SAM" id="MobiDB-lite"/>
    </source>
</evidence>